<keyword evidence="2 4" id="KW-1133">Transmembrane helix</keyword>
<dbReference type="PANTHER" id="PTHR43596">
    <property type="entry name" value="ADP,ATP CARRIER PROTEIN"/>
    <property type="match status" value="1"/>
</dbReference>
<dbReference type="Pfam" id="PF07690">
    <property type="entry name" value="MFS_1"/>
    <property type="match status" value="1"/>
</dbReference>
<dbReference type="STRING" id="1247726.MIM_c13730"/>
<feature type="transmembrane region" description="Helical" evidence="4">
    <location>
        <begin position="248"/>
        <end position="267"/>
    </location>
</feature>
<feature type="transmembrane region" description="Helical" evidence="4">
    <location>
        <begin position="68"/>
        <end position="89"/>
    </location>
</feature>
<evidence type="ECO:0000313" key="6">
    <source>
        <dbReference type="Proteomes" id="UP000019095"/>
    </source>
</evidence>
<name>W0PDH2_ADVMD</name>
<evidence type="ECO:0000256" key="3">
    <source>
        <dbReference type="ARBA" id="ARBA00023136"/>
    </source>
</evidence>
<accession>W0PDH2</accession>
<dbReference type="Proteomes" id="UP000019095">
    <property type="component" value="Chromosome"/>
</dbReference>
<dbReference type="InterPro" id="IPR011701">
    <property type="entry name" value="MFS"/>
</dbReference>
<evidence type="ECO:0000313" key="5">
    <source>
        <dbReference type="EMBL" id="AHG63465.1"/>
    </source>
</evidence>
<dbReference type="AlphaFoldDB" id="W0PDH2"/>
<dbReference type="PATRIC" id="fig|1247726.3.peg.1508"/>
<dbReference type="EMBL" id="CP003915">
    <property type="protein sequence ID" value="AHG63465.1"/>
    <property type="molecule type" value="Genomic_DNA"/>
</dbReference>
<feature type="transmembrane region" description="Helical" evidence="4">
    <location>
        <begin position="34"/>
        <end position="52"/>
    </location>
</feature>
<dbReference type="eggNOG" id="COG3202">
    <property type="taxonomic scope" value="Bacteria"/>
</dbReference>
<dbReference type="CDD" id="cd06174">
    <property type="entry name" value="MFS"/>
    <property type="match status" value="1"/>
</dbReference>
<sequence>MTTSISVSGPNNTYGRLGEGLRKIVQIHPGEGKALAWSWLYVFSLFLAYYILRPIREELGVAGGVNNLPWLFTGTLIAMTVINPLFAWVVKRWPRERFIAIAYRFFMLNLVAFMLLLMNATPEQHVWIGRAFFIWVSVFNLFVISVFWSFMVDVFSGEQAKRVFGFLATGATVGGIAGSALTSGLVERLGQTWLLLISIVLLEVAVFATRRLSGISDAFKRPIERREGHEPVGGGLLAGITHTFRSPYLLGIAIFILCYAVTSTILYFQQATIAEQYFADRAARTAFFADISLWVNCITLGVQLFLTGRIMQWLGVALTLCAMPMMSMLGFAGLATFPGIGLFVVFQVVRNVSNYALTRPAREVLFTAVSREDRYKTKNFIDTVVYRGGDQIAAWSYAGLLAIGLSLTGIAAIAVPLSAIWLILGVWLGRRQQRWESTGLVTVEGK</sequence>
<feature type="transmembrane region" description="Helical" evidence="4">
    <location>
        <begin position="313"/>
        <end position="346"/>
    </location>
</feature>
<dbReference type="Gene3D" id="1.20.1250.20">
    <property type="entry name" value="MFS general substrate transporter like domains"/>
    <property type="match status" value="1"/>
</dbReference>
<dbReference type="SUPFAM" id="SSF103473">
    <property type="entry name" value="MFS general substrate transporter"/>
    <property type="match status" value="1"/>
</dbReference>
<evidence type="ECO:0000256" key="1">
    <source>
        <dbReference type="ARBA" id="ARBA00022692"/>
    </source>
</evidence>
<dbReference type="KEGG" id="amim:MIM_c13730"/>
<keyword evidence="6" id="KW-1185">Reference proteome</keyword>
<dbReference type="HOGENOM" id="CLU_027240_1_0_4"/>
<organism evidence="5 6">
    <name type="scientific">Advenella mimigardefordensis (strain DSM 17166 / LMG 22922 / DPN7)</name>
    <dbReference type="NCBI Taxonomy" id="1247726"/>
    <lineage>
        <taxon>Bacteria</taxon>
        <taxon>Pseudomonadati</taxon>
        <taxon>Pseudomonadota</taxon>
        <taxon>Betaproteobacteria</taxon>
        <taxon>Burkholderiales</taxon>
        <taxon>Alcaligenaceae</taxon>
    </lineage>
</organism>
<feature type="transmembrane region" description="Helical" evidence="4">
    <location>
        <begin position="163"/>
        <end position="186"/>
    </location>
</feature>
<gene>
    <name evidence="5" type="ORF">MIM_c13730</name>
</gene>
<feature type="transmembrane region" description="Helical" evidence="4">
    <location>
        <begin position="132"/>
        <end position="151"/>
    </location>
</feature>
<reference evidence="5 6" key="1">
    <citation type="journal article" date="2014" name="Microbiology">
        <title>Unravelling the complete genome sequence of Advenella mimigardefordensis strain DPN7T and novel insights in the catabolism of the xenobiotic polythioester precursor 3,3'-dithiodipropionate.</title>
        <authorList>
            <person name="Wubbeler J.H."/>
            <person name="Hiessl S."/>
            <person name="Schuldes J."/>
            <person name="Thurmer A."/>
            <person name="Daniel R."/>
            <person name="Steinbuchel A."/>
        </authorList>
    </citation>
    <scope>NUCLEOTIDE SEQUENCE [LARGE SCALE GENOMIC DNA]</scope>
    <source>
        <strain evidence="6">DSM 17166 / LMG 22922 / DPN7</strain>
    </source>
</reference>
<dbReference type="PANTHER" id="PTHR43596:SF1">
    <property type="entry name" value="ADP,ATP CARRIER PROTEIN"/>
    <property type="match status" value="1"/>
</dbReference>
<evidence type="ECO:0000256" key="4">
    <source>
        <dbReference type="SAM" id="Phobius"/>
    </source>
</evidence>
<keyword evidence="1 4" id="KW-0812">Transmembrane</keyword>
<dbReference type="InterPro" id="IPR036259">
    <property type="entry name" value="MFS_trans_sf"/>
</dbReference>
<feature type="transmembrane region" description="Helical" evidence="4">
    <location>
        <begin position="101"/>
        <end position="120"/>
    </location>
</feature>
<dbReference type="GO" id="GO:0022857">
    <property type="term" value="F:transmembrane transporter activity"/>
    <property type="evidence" value="ECO:0007669"/>
    <property type="project" value="InterPro"/>
</dbReference>
<protein>
    <submittedName>
        <fullName evidence="5">Major facilitator superfamily domain-containing protein</fullName>
    </submittedName>
</protein>
<proteinExistence type="predicted"/>
<feature type="transmembrane region" description="Helical" evidence="4">
    <location>
        <begin position="287"/>
        <end position="306"/>
    </location>
</feature>
<feature type="transmembrane region" description="Helical" evidence="4">
    <location>
        <begin position="192"/>
        <end position="212"/>
    </location>
</feature>
<evidence type="ECO:0000256" key="2">
    <source>
        <dbReference type="ARBA" id="ARBA00022989"/>
    </source>
</evidence>
<keyword evidence="3 4" id="KW-0472">Membrane</keyword>
<feature type="transmembrane region" description="Helical" evidence="4">
    <location>
        <begin position="395"/>
        <end position="428"/>
    </location>
</feature>